<feature type="signal peptide" evidence="13">
    <location>
        <begin position="1"/>
        <end position="20"/>
    </location>
</feature>
<evidence type="ECO:0000256" key="9">
    <source>
        <dbReference type="ARBA" id="ARBA00023049"/>
    </source>
</evidence>
<feature type="chain" id="PRO_5047079755" evidence="13">
    <location>
        <begin position="21"/>
        <end position="521"/>
    </location>
</feature>
<proteinExistence type="inferred from homology"/>
<keyword evidence="10" id="KW-1015">Disulfide bond</keyword>
<dbReference type="PRINTS" id="PR00765">
    <property type="entry name" value="CRBOXYPTASEA"/>
</dbReference>
<dbReference type="InterPro" id="IPR003146">
    <property type="entry name" value="M14A_act_pep"/>
</dbReference>
<evidence type="ECO:0000256" key="8">
    <source>
        <dbReference type="ARBA" id="ARBA00022833"/>
    </source>
</evidence>
<dbReference type="GO" id="GO:0006508">
    <property type="term" value="P:proteolysis"/>
    <property type="evidence" value="ECO:0007669"/>
    <property type="project" value="UniProtKB-KW"/>
</dbReference>
<evidence type="ECO:0000256" key="11">
    <source>
        <dbReference type="PROSITE-ProRule" id="PRU01379"/>
    </source>
</evidence>
<evidence type="ECO:0000256" key="13">
    <source>
        <dbReference type="SAM" id="SignalP"/>
    </source>
</evidence>
<evidence type="ECO:0000313" key="15">
    <source>
        <dbReference type="Proteomes" id="UP001652740"/>
    </source>
</evidence>
<dbReference type="Pfam" id="PF02244">
    <property type="entry name" value="Propep_M14"/>
    <property type="match status" value="1"/>
</dbReference>
<dbReference type="PANTHER" id="PTHR11705">
    <property type="entry name" value="PROTEASE FAMILY M14 CARBOXYPEPTIDASE A,B"/>
    <property type="match status" value="1"/>
</dbReference>
<dbReference type="PANTHER" id="PTHR11705:SF91">
    <property type="entry name" value="FI01817P-RELATED"/>
    <property type="match status" value="1"/>
</dbReference>
<dbReference type="PROSITE" id="PS52035">
    <property type="entry name" value="PEPTIDASE_M14"/>
    <property type="match status" value="1"/>
</dbReference>
<name>A0A6J1WUV4_GALME</name>
<dbReference type="KEGG" id="gmw:113516058"/>
<keyword evidence="7" id="KW-0378">Hydrolase</keyword>
<evidence type="ECO:0000256" key="7">
    <source>
        <dbReference type="ARBA" id="ARBA00022801"/>
    </source>
</evidence>
<keyword evidence="8" id="KW-0862">Zinc</keyword>
<feature type="active site" description="Proton donor/acceptor" evidence="11">
    <location>
        <position position="484"/>
    </location>
</feature>
<feature type="domain" description="Peptidase M14" evidence="14">
    <location>
        <begin position="226"/>
        <end position="518"/>
    </location>
</feature>
<evidence type="ECO:0000256" key="3">
    <source>
        <dbReference type="ARBA" id="ARBA00022645"/>
    </source>
</evidence>
<dbReference type="GO" id="GO:0004181">
    <property type="term" value="F:metallocarboxypeptidase activity"/>
    <property type="evidence" value="ECO:0007669"/>
    <property type="project" value="InterPro"/>
</dbReference>
<keyword evidence="5" id="KW-0479">Metal-binding</keyword>
<evidence type="ECO:0000256" key="10">
    <source>
        <dbReference type="ARBA" id="ARBA00023157"/>
    </source>
</evidence>
<keyword evidence="15" id="KW-1185">Reference proteome</keyword>
<dbReference type="PROSITE" id="PS00132">
    <property type="entry name" value="CARBOXYPEPT_ZN_1"/>
    <property type="match status" value="1"/>
</dbReference>
<evidence type="ECO:0000256" key="1">
    <source>
        <dbReference type="ARBA" id="ARBA00001947"/>
    </source>
</evidence>
<dbReference type="InParanoid" id="A0A6J1WUV4"/>
<evidence type="ECO:0000256" key="4">
    <source>
        <dbReference type="ARBA" id="ARBA00022670"/>
    </source>
</evidence>
<dbReference type="GeneID" id="113516058"/>
<dbReference type="AlphaFoldDB" id="A0A6J1WUV4"/>
<dbReference type="CDD" id="cd03860">
    <property type="entry name" value="M14_CP_A-B_like"/>
    <property type="match status" value="1"/>
</dbReference>
<dbReference type="SUPFAM" id="SSF53187">
    <property type="entry name" value="Zn-dependent exopeptidases"/>
    <property type="match status" value="1"/>
</dbReference>
<evidence type="ECO:0000259" key="14">
    <source>
        <dbReference type="PROSITE" id="PS52035"/>
    </source>
</evidence>
<dbReference type="GO" id="GO:0005615">
    <property type="term" value="C:extracellular space"/>
    <property type="evidence" value="ECO:0007669"/>
    <property type="project" value="TreeGrafter"/>
</dbReference>
<dbReference type="SMART" id="SM00631">
    <property type="entry name" value="Zn_pept"/>
    <property type="match status" value="1"/>
</dbReference>
<dbReference type="Gene3D" id="3.30.70.340">
    <property type="entry name" value="Metallocarboxypeptidase-like"/>
    <property type="match status" value="1"/>
</dbReference>
<accession>A0A6J1WUV4</accession>
<organism evidence="15 16">
    <name type="scientific">Galleria mellonella</name>
    <name type="common">Greater wax moth</name>
    <dbReference type="NCBI Taxonomy" id="7137"/>
    <lineage>
        <taxon>Eukaryota</taxon>
        <taxon>Metazoa</taxon>
        <taxon>Ecdysozoa</taxon>
        <taxon>Arthropoda</taxon>
        <taxon>Hexapoda</taxon>
        <taxon>Insecta</taxon>
        <taxon>Pterygota</taxon>
        <taxon>Neoptera</taxon>
        <taxon>Endopterygota</taxon>
        <taxon>Lepidoptera</taxon>
        <taxon>Glossata</taxon>
        <taxon>Ditrysia</taxon>
        <taxon>Pyraloidea</taxon>
        <taxon>Pyralidae</taxon>
        <taxon>Galleriinae</taxon>
        <taxon>Galleria</taxon>
    </lineage>
</organism>
<keyword evidence="3" id="KW-0121">Carboxypeptidase</keyword>
<sequence length="521" mass="58690">MGSWSAAFVLLVVGVTVVYSTPLVNEKQPGQEWPNRGAVPQPSDYKLVETATETVSGEKSEQEVTTDELPLEIIEEEPVEEKIKTDVTNTNTQENEDSDNNTLNNKVDTIKTKTTLTKAETASQKVDYSGAQLWKVSIEKEGSRGILGRLRRRNQIATWGTNGTAIDVFIKPDAIQNVTRVLSRENIAFEVVIEDLQKRIDEENPPLDENEVELQDRRGHRMNWKQYHRLEDIDGFLEYLSKTYPAIISVNSIGKSHEGRELKVLRISNGNPSNKAIFIDGGIHAREWISPATVTYIINQFAENFDEESEDIKNLDWYFLPVMNPDGYEYTHMSDRLWRKNRRPGVAGRGCSGVDLNRNFGYRWGGKGTSSSSCSEIYRGPRAFSEPESRAVYEFFQKSAANYVAYITYHSYGQYILYPWGYENAVPPDYEDLQSLGDKMAAVIQSTGGDYYSVGSSSKLLYPAAGGSDDWAKSQGIKYSYTIELNDKGRYGFVLPTTYIENVAKESLAALRVLAAQVNKE</sequence>
<dbReference type="InterPro" id="IPR036990">
    <property type="entry name" value="M14A-like_propep"/>
</dbReference>
<evidence type="ECO:0000256" key="12">
    <source>
        <dbReference type="SAM" id="MobiDB-lite"/>
    </source>
</evidence>
<dbReference type="Pfam" id="PF00246">
    <property type="entry name" value="Peptidase_M14"/>
    <property type="match status" value="1"/>
</dbReference>
<dbReference type="FunCoup" id="A0A6J1WUV4">
    <property type="interactions" value="12"/>
</dbReference>
<dbReference type="InterPro" id="IPR057246">
    <property type="entry name" value="CARBOXYPEPT_ZN_1"/>
</dbReference>
<evidence type="ECO:0000256" key="6">
    <source>
        <dbReference type="ARBA" id="ARBA00022729"/>
    </source>
</evidence>
<keyword evidence="9" id="KW-0482">Metalloprotease</keyword>
<keyword evidence="4" id="KW-0645">Protease</keyword>
<comment type="similarity">
    <text evidence="2 11">Belongs to the peptidase M14 family.</text>
</comment>
<dbReference type="SUPFAM" id="SSF54897">
    <property type="entry name" value="Protease propeptides/inhibitors"/>
    <property type="match status" value="1"/>
</dbReference>
<feature type="region of interest" description="Disordered" evidence="12">
    <location>
        <begin position="83"/>
        <end position="105"/>
    </location>
</feature>
<dbReference type="RefSeq" id="XP_026756204.3">
    <property type="nucleotide sequence ID" value="XM_026900403.3"/>
</dbReference>
<gene>
    <name evidence="16" type="primary">LOC113516058</name>
</gene>
<evidence type="ECO:0000256" key="5">
    <source>
        <dbReference type="ARBA" id="ARBA00022723"/>
    </source>
</evidence>
<reference evidence="16" key="1">
    <citation type="submission" date="2025-08" db="UniProtKB">
        <authorList>
            <consortium name="RefSeq"/>
        </authorList>
    </citation>
    <scope>IDENTIFICATION</scope>
    <source>
        <tissue evidence="16">Whole larvae</tissue>
    </source>
</reference>
<dbReference type="GO" id="GO:0008270">
    <property type="term" value="F:zinc ion binding"/>
    <property type="evidence" value="ECO:0007669"/>
    <property type="project" value="InterPro"/>
</dbReference>
<dbReference type="Proteomes" id="UP001652740">
    <property type="component" value="Unplaced"/>
</dbReference>
<keyword evidence="6 13" id="KW-0732">Signal</keyword>
<dbReference type="InterPro" id="IPR000834">
    <property type="entry name" value="Peptidase_M14"/>
</dbReference>
<evidence type="ECO:0000313" key="16">
    <source>
        <dbReference type="RefSeq" id="XP_026756204.3"/>
    </source>
</evidence>
<dbReference type="Gene3D" id="3.40.630.10">
    <property type="entry name" value="Zn peptidases"/>
    <property type="match status" value="1"/>
</dbReference>
<comment type="cofactor">
    <cofactor evidence="1">
        <name>Zn(2+)</name>
        <dbReference type="ChEBI" id="CHEBI:29105"/>
    </cofactor>
</comment>
<protein>
    <submittedName>
        <fullName evidence="16">Carboxypeptidase B-like</fullName>
    </submittedName>
</protein>
<evidence type="ECO:0000256" key="2">
    <source>
        <dbReference type="ARBA" id="ARBA00005988"/>
    </source>
</evidence>